<reference evidence="4 5" key="1">
    <citation type="submission" date="2016-10" db="EMBL/GenBank/DDBJ databases">
        <authorList>
            <person name="de Groot N.N."/>
        </authorList>
    </citation>
    <scope>NUCLEOTIDE SEQUENCE [LARGE SCALE GENOMIC DNA]</scope>
    <source>
        <strain evidence="4 5">CGMCC 1.8925</strain>
    </source>
</reference>
<name>A0A1G5IQV7_9RHOB</name>
<dbReference type="STRING" id="336292.SAMN05660710_02770"/>
<dbReference type="AlphaFoldDB" id="A0A1G5IQV7"/>
<evidence type="ECO:0000313" key="5">
    <source>
        <dbReference type="Proteomes" id="UP000199502"/>
    </source>
</evidence>
<dbReference type="Gene3D" id="3.40.30.10">
    <property type="entry name" value="Glutaredoxin"/>
    <property type="match status" value="1"/>
</dbReference>
<dbReference type="RefSeq" id="WP_090745706.1">
    <property type="nucleotide sequence ID" value="NZ_FMVT01000009.1"/>
</dbReference>
<dbReference type="EMBL" id="FMVT01000009">
    <property type="protein sequence ID" value="SCY78472.1"/>
    <property type="molecule type" value="Genomic_DNA"/>
</dbReference>
<dbReference type="InterPro" id="IPR013766">
    <property type="entry name" value="Thioredoxin_domain"/>
</dbReference>
<keyword evidence="2" id="KW-0732">Signal</keyword>
<dbReference type="PROSITE" id="PS51352">
    <property type="entry name" value="THIOREDOXIN_2"/>
    <property type="match status" value="1"/>
</dbReference>
<accession>A0A1G5IQV7</accession>
<evidence type="ECO:0000256" key="2">
    <source>
        <dbReference type="SAM" id="SignalP"/>
    </source>
</evidence>
<comment type="function">
    <text evidence="1">May be required for disulfide bond formation in some proteins.</text>
</comment>
<dbReference type="InterPro" id="IPR012336">
    <property type="entry name" value="Thioredoxin-like_fold"/>
</dbReference>
<dbReference type="InterPro" id="IPR036249">
    <property type="entry name" value="Thioredoxin-like_sf"/>
</dbReference>
<gene>
    <name evidence="4" type="ORF">SAMN05660710_02770</name>
</gene>
<dbReference type="Pfam" id="PF13462">
    <property type="entry name" value="Thioredoxin_4"/>
    <property type="match status" value="1"/>
</dbReference>
<feature type="domain" description="Thioredoxin" evidence="3">
    <location>
        <begin position="3"/>
        <end position="199"/>
    </location>
</feature>
<dbReference type="GO" id="GO:0016853">
    <property type="term" value="F:isomerase activity"/>
    <property type="evidence" value="ECO:0007669"/>
    <property type="project" value="UniProtKB-KW"/>
</dbReference>
<proteinExistence type="predicted"/>
<evidence type="ECO:0000259" key="3">
    <source>
        <dbReference type="PROSITE" id="PS51352"/>
    </source>
</evidence>
<dbReference type="SUPFAM" id="SSF52833">
    <property type="entry name" value="Thioredoxin-like"/>
    <property type="match status" value="1"/>
</dbReference>
<keyword evidence="4" id="KW-0413">Isomerase</keyword>
<keyword evidence="5" id="KW-1185">Reference proteome</keyword>
<sequence>MFLRSAATALALTLAVPAIAQDAQPEVLPDIAMGAEDAPLTMIEYASFTCGHCANFHNNVFPELKAEFIDTGQVRFIQRDVYFDQPGLWAGVLARCGGDDRYYPVTHMLFEEQDKWLAGSSGDEIAAGLRRIGLKAGMTDEQMTACWEDTGKVEQLITTFQQNATADGVEATPTFIIGDEKVANQPWDSMRQIIQAKLDEVQPEAAPTN</sequence>
<dbReference type="OrthoDB" id="8478320at2"/>
<feature type="chain" id="PRO_5011654530" evidence="2">
    <location>
        <begin position="21"/>
        <end position="209"/>
    </location>
</feature>
<organism evidence="4 5">
    <name type="scientific">Paracoccus tibetensis</name>
    <dbReference type="NCBI Taxonomy" id="336292"/>
    <lineage>
        <taxon>Bacteria</taxon>
        <taxon>Pseudomonadati</taxon>
        <taxon>Pseudomonadota</taxon>
        <taxon>Alphaproteobacteria</taxon>
        <taxon>Rhodobacterales</taxon>
        <taxon>Paracoccaceae</taxon>
        <taxon>Paracoccus</taxon>
    </lineage>
</organism>
<evidence type="ECO:0000313" key="4">
    <source>
        <dbReference type="EMBL" id="SCY78472.1"/>
    </source>
</evidence>
<evidence type="ECO:0000256" key="1">
    <source>
        <dbReference type="ARBA" id="ARBA00003565"/>
    </source>
</evidence>
<feature type="signal peptide" evidence="2">
    <location>
        <begin position="1"/>
        <end position="20"/>
    </location>
</feature>
<dbReference type="Proteomes" id="UP000199502">
    <property type="component" value="Unassembled WGS sequence"/>
</dbReference>
<protein>
    <submittedName>
        <fullName evidence="4">Protein-disulfide isomerase</fullName>
    </submittedName>
</protein>